<keyword evidence="1" id="KW-0812">Transmembrane</keyword>
<dbReference type="InterPro" id="IPR032816">
    <property type="entry name" value="VTT_dom"/>
</dbReference>
<proteinExistence type="predicted"/>
<dbReference type="EMBL" id="JWIC01000008">
    <property type="protein sequence ID" value="KID55581.1"/>
    <property type="molecule type" value="Genomic_DNA"/>
</dbReference>
<dbReference type="PANTHER" id="PTHR42709">
    <property type="entry name" value="ALKALINE PHOSPHATASE LIKE PROTEIN"/>
    <property type="match status" value="1"/>
</dbReference>
<keyword evidence="1" id="KW-0472">Membrane</keyword>
<evidence type="ECO:0000313" key="4">
    <source>
        <dbReference type="Proteomes" id="UP000031327"/>
    </source>
</evidence>
<keyword evidence="1" id="KW-1133">Transmembrane helix</keyword>
<name>A0A0C1Q4W9_9GAMM</name>
<evidence type="ECO:0000256" key="1">
    <source>
        <dbReference type="SAM" id="Phobius"/>
    </source>
</evidence>
<comment type="caution">
    <text evidence="3">The sequence shown here is derived from an EMBL/GenBank/DDBJ whole genome shotgun (WGS) entry which is preliminary data.</text>
</comment>
<dbReference type="AlphaFoldDB" id="A0A0C1Q4W9"/>
<protein>
    <submittedName>
        <fullName evidence="3">Membrane protein</fullName>
    </submittedName>
</protein>
<feature type="transmembrane region" description="Helical" evidence="1">
    <location>
        <begin position="37"/>
        <end position="57"/>
    </location>
</feature>
<feature type="domain" description="VTT" evidence="2">
    <location>
        <begin position="18"/>
        <end position="133"/>
    </location>
</feature>
<feature type="transmembrane region" description="Helical" evidence="1">
    <location>
        <begin position="87"/>
        <end position="111"/>
    </location>
</feature>
<dbReference type="Pfam" id="PF09335">
    <property type="entry name" value="VTT_dom"/>
    <property type="match status" value="1"/>
</dbReference>
<evidence type="ECO:0000259" key="2">
    <source>
        <dbReference type="Pfam" id="PF09335"/>
    </source>
</evidence>
<sequence>MAYLSLFLSAFIAATLLPASSELLLTGMVANQSGQLWLLWLSATLGNVLGSCVNYYLGRQVERFSHHRWFPVSQNAMGKARGHFQKYGSASLLFAWLPVVGDPLTLIAGVFRVKFGVFLLLVSIGKGLRYGLVIALALGLF</sequence>
<dbReference type="Proteomes" id="UP000031327">
    <property type="component" value="Unassembled WGS sequence"/>
</dbReference>
<dbReference type="InterPro" id="IPR051311">
    <property type="entry name" value="DedA_domain"/>
</dbReference>
<dbReference type="PANTHER" id="PTHR42709:SF4">
    <property type="entry name" value="INNER MEMBRANE PROTEIN YQAA"/>
    <property type="match status" value="1"/>
</dbReference>
<feature type="transmembrane region" description="Helical" evidence="1">
    <location>
        <begin position="117"/>
        <end position="140"/>
    </location>
</feature>
<dbReference type="RefSeq" id="WP_039611235.1">
    <property type="nucleotide sequence ID" value="NZ_JWIC01000008.1"/>
</dbReference>
<dbReference type="GO" id="GO:0005886">
    <property type="term" value="C:plasma membrane"/>
    <property type="evidence" value="ECO:0007669"/>
    <property type="project" value="UniProtKB-ARBA"/>
</dbReference>
<accession>A0A0C1Q4W9</accession>
<reference evidence="3 4" key="1">
    <citation type="submission" date="2014-12" db="EMBL/GenBank/DDBJ databases">
        <title>Draft Genome Sequence of Pseudoalteromonas luteoviolacea HI1.</title>
        <authorList>
            <person name="Asahina A.Y."/>
            <person name="Hadfield M.G."/>
        </authorList>
    </citation>
    <scope>NUCLEOTIDE SEQUENCE [LARGE SCALE GENOMIC DNA]</scope>
    <source>
        <strain evidence="3 4">HI1</strain>
    </source>
</reference>
<gene>
    <name evidence="3" type="ORF">JF50_20540</name>
</gene>
<organism evidence="3 4">
    <name type="scientific">Pseudoalteromonas luteoviolacea</name>
    <dbReference type="NCBI Taxonomy" id="43657"/>
    <lineage>
        <taxon>Bacteria</taxon>
        <taxon>Pseudomonadati</taxon>
        <taxon>Pseudomonadota</taxon>
        <taxon>Gammaproteobacteria</taxon>
        <taxon>Alteromonadales</taxon>
        <taxon>Pseudoalteromonadaceae</taxon>
        <taxon>Pseudoalteromonas</taxon>
    </lineage>
</organism>
<dbReference type="OrthoDB" id="9814483at2"/>
<evidence type="ECO:0000313" key="3">
    <source>
        <dbReference type="EMBL" id="KID55581.1"/>
    </source>
</evidence>